<keyword evidence="1" id="KW-0596">Phosphopantetheine</keyword>
<dbReference type="PROSITE" id="PS50075">
    <property type="entry name" value="CARRIER"/>
    <property type="match status" value="1"/>
</dbReference>
<feature type="domain" description="Carrier" evidence="3">
    <location>
        <begin position="2"/>
        <end position="84"/>
    </location>
</feature>
<sequence>MSDTTISRTQAVAGWLTERVAFYLERPADEIDPDAPLVELGLDSVYALTLCGDIEERYGLVVEQTLPWDYPTVNALAGHLSEVLAGA</sequence>
<keyword evidence="2" id="KW-0597">Phosphoprotein</keyword>
<dbReference type="Proteomes" id="UP001332243">
    <property type="component" value="Unassembled WGS sequence"/>
</dbReference>
<dbReference type="RefSeq" id="WP_331214773.1">
    <property type="nucleotide sequence ID" value="NZ_JAZGQK010000012.1"/>
</dbReference>
<dbReference type="Pfam" id="PF00550">
    <property type="entry name" value="PP-binding"/>
    <property type="match status" value="1"/>
</dbReference>
<dbReference type="SMART" id="SM00823">
    <property type="entry name" value="PKS_PP"/>
    <property type="match status" value="1"/>
</dbReference>
<proteinExistence type="predicted"/>
<reference evidence="4 5" key="1">
    <citation type="submission" date="2024-01" db="EMBL/GenBank/DDBJ databases">
        <title>Genome insights into Plantactinospora sonchi sp. nov.</title>
        <authorList>
            <person name="Wang L."/>
        </authorList>
    </citation>
    <scope>NUCLEOTIDE SEQUENCE [LARGE SCALE GENOMIC DNA]</scope>
    <source>
        <strain evidence="4 5">NEAU-QY2</strain>
    </source>
</reference>
<dbReference type="SUPFAM" id="SSF47336">
    <property type="entry name" value="ACP-like"/>
    <property type="match status" value="1"/>
</dbReference>
<dbReference type="InterPro" id="IPR020806">
    <property type="entry name" value="PKS_PP-bd"/>
</dbReference>
<protein>
    <submittedName>
        <fullName evidence="4">Acyl carrier protein</fullName>
    </submittedName>
</protein>
<comment type="caution">
    <text evidence="4">The sequence shown here is derived from an EMBL/GenBank/DDBJ whole genome shotgun (WGS) entry which is preliminary data.</text>
</comment>
<accession>A0ABU7RT00</accession>
<evidence type="ECO:0000313" key="5">
    <source>
        <dbReference type="Proteomes" id="UP001332243"/>
    </source>
</evidence>
<dbReference type="InterPro" id="IPR009081">
    <property type="entry name" value="PP-bd_ACP"/>
</dbReference>
<evidence type="ECO:0000256" key="1">
    <source>
        <dbReference type="ARBA" id="ARBA00022450"/>
    </source>
</evidence>
<evidence type="ECO:0000256" key="2">
    <source>
        <dbReference type="ARBA" id="ARBA00022553"/>
    </source>
</evidence>
<evidence type="ECO:0000313" key="4">
    <source>
        <dbReference type="EMBL" id="MEE6259646.1"/>
    </source>
</evidence>
<name>A0ABU7RT00_9ACTN</name>
<dbReference type="InterPro" id="IPR036736">
    <property type="entry name" value="ACP-like_sf"/>
</dbReference>
<gene>
    <name evidence="4" type="ORF">V1633_14255</name>
</gene>
<dbReference type="EMBL" id="JAZGQK010000012">
    <property type="protein sequence ID" value="MEE6259646.1"/>
    <property type="molecule type" value="Genomic_DNA"/>
</dbReference>
<organism evidence="4 5">
    <name type="scientific">Plantactinospora sonchi</name>
    <dbReference type="NCBI Taxonomy" id="1544735"/>
    <lineage>
        <taxon>Bacteria</taxon>
        <taxon>Bacillati</taxon>
        <taxon>Actinomycetota</taxon>
        <taxon>Actinomycetes</taxon>
        <taxon>Micromonosporales</taxon>
        <taxon>Micromonosporaceae</taxon>
        <taxon>Plantactinospora</taxon>
    </lineage>
</organism>
<evidence type="ECO:0000259" key="3">
    <source>
        <dbReference type="PROSITE" id="PS50075"/>
    </source>
</evidence>
<dbReference type="Gene3D" id="1.10.1200.10">
    <property type="entry name" value="ACP-like"/>
    <property type="match status" value="1"/>
</dbReference>
<dbReference type="SMART" id="SM01294">
    <property type="entry name" value="PKS_PP_betabranch"/>
    <property type="match status" value="1"/>
</dbReference>
<keyword evidence="5" id="KW-1185">Reference proteome</keyword>